<keyword evidence="2" id="KW-0472">Membrane</keyword>
<dbReference type="Proteomes" id="UP000002212">
    <property type="component" value="Chromosome"/>
</dbReference>
<feature type="region of interest" description="Disordered" evidence="1">
    <location>
        <begin position="31"/>
        <end position="71"/>
    </location>
</feature>
<evidence type="ECO:0000256" key="2">
    <source>
        <dbReference type="SAM" id="Phobius"/>
    </source>
</evidence>
<dbReference type="AlphaFoldDB" id="C1AXC7"/>
<dbReference type="HOGENOM" id="CLU_2737394_0_0_11"/>
<sequence>MVTGSVVGRAVVVVVVVVVGTTVVVVAAAVDEDSPEPQPTRPAAARTTPAHPTIEANSERRRPVVELAMVD</sequence>
<name>C1AXC7_RHOOB</name>
<dbReference type="PATRIC" id="fig|632772.20.peg.1462"/>
<keyword evidence="2" id="KW-1133">Transmembrane helix</keyword>
<feature type="transmembrane region" description="Helical" evidence="2">
    <location>
        <begin position="6"/>
        <end position="30"/>
    </location>
</feature>
<reference evidence="3 4" key="1">
    <citation type="submission" date="2009-03" db="EMBL/GenBank/DDBJ databases">
        <title>Comparison of the complete genome sequences of Rhodococcus erythropolis PR4 and Rhodococcus opacus B4.</title>
        <authorList>
            <person name="Takarada H."/>
            <person name="Sekine M."/>
            <person name="Hosoyama A."/>
            <person name="Yamada R."/>
            <person name="Fujisawa T."/>
            <person name="Omata S."/>
            <person name="Shimizu A."/>
            <person name="Tsukatani N."/>
            <person name="Tanikawa S."/>
            <person name="Fujita N."/>
            <person name="Harayama S."/>
        </authorList>
    </citation>
    <scope>NUCLEOTIDE SEQUENCE [LARGE SCALE GENOMIC DNA]</scope>
    <source>
        <strain evidence="3 4">B4</strain>
    </source>
</reference>
<gene>
    <name evidence="3" type="ordered locus">ROP_13840</name>
</gene>
<evidence type="ECO:0000313" key="4">
    <source>
        <dbReference type="Proteomes" id="UP000002212"/>
    </source>
</evidence>
<feature type="compositionally biased region" description="Low complexity" evidence="1">
    <location>
        <begin position="41"/>
        <end position="53"/>
    </location>
</feature>
<organism evidence="3 4">
    <name type="scientific">Rhodococcus opacus (strain B4)</name>
    <dbReference type="NCBI Taxonomy" id="632772"/>
    <lineage>
        <taxon>Bacteria</taxon>
        <taxon>Bacillati</taxon>
        <taxon>Actinomycetota</taxon>
        <taxon>Actinomycetes</taxon>
        <taxon>Mycobacteriales</taxon>
        <taxon>Nocardiaceae</taxon>
        <taxon>Rhodococcus</taxon>
    </lineage>
</organism>
<evidence type="ECO:0000313" key="3">
    <source>
        <dbReference type="EMBL" id="BAH49631.1"/>
    </source>
</evidence>
<protein>
    <submittedName>
        <fullName evidence="3">Uncharacterized protein</fullName>
    </submittedName>
</protein>
<accession>C1AXC7</accession>
<evidence type="ECO:0000256" key="1">
    <source>
        <dbReference type="SAM" id="MobiDB-lite"/>
    </source>
</evidence>
<keyword evidence="2" id="KW-0812">Transmembrane</keyword>
<dbReference type="EMBL" id="AP011115">
    <property type="protein sequence ID" value="BAH49631.1"/>
    <property type="molecule type" value="Genomic_DNA"/>
</dbReference>
<proteinExistence type="predicted"/>
<dbReference type="KEGG" id="rop:ROP_13840"/>